<evidence type="ECO:0000259" key="3">
    <source>
        <dbReference type="Pfam" id="PF01882"/>
    </source>
</evidence>
<evidence type="ECO:0000313" key="5">
    <source>
        <dbReference type="Proteomes" id="UP000448292"/>
    </source>
</evidence>
<keyword evidence="5" id="KW-1185">Reference proteome</keyword>
<name>A0A7M3MHU7_9BACT</name>
<reference evidence="4 5" key="1">
    <citation type="submission" date="2018-06" db="EMBL/GenBank/DDBJ databases">
        <title>Complete genome of Desulfovibrio indonesiensis P37SLT.</title>
        <authorList>
            <person name="Crispim J.S."/>
            <person name="Vidigal P.M.P."/>
            <person name="Silva L.C.F."/>
            <person name="Laguardia C.N."/>
            <person name="Araujo L.C."/>
            <person name="Dias R.S."/>
            <person name="Sousa M.P."/>
            <person name="Paula S.O."/>
            <person name="Silva C."/>
        </authorList>
    </citation>
    <scope>NUCLEOTIDE SEQUENCE [LARGE SCALE GENOMIC DNA]</scope>
    <source>
        <strain evidence="4 5">P37SLT</strain>
    </source>
</reference>
<dbReference type="PANTHER" id="PTHR34351">
    <property type="entry name" value="SLR1927 PROTEIN-RELATED"/>
    <property type="match status" value="1"/>
</dbReference>
<sequence length="433" mass="47850">MKGHPPLRVRFARSLAAKAAWALSRFTAAGKLVLLGYGVTIFFVVDTRTTLNYQIFGLLIALLLFAVSLGLMRKGSFSLRRMLPRHATVGVPLRYVVQIRNMGLVETRSLDFNEDIAWSETDPPRPAARVLPASIDSIPAGEEHNVSMQLLPLTRGVLEFRTGILGLVDPLGLYKRLLPLPAPEKLVVLPRTYPVPSLDLRAGRRYQPGGRRTSLSSGDSQEFAGLRDYRPGDPVRHIHWPSFARFGEPKVKEFQDEYQTRLALVLDTFPWRHLRTWRAPLEGQPAHQDSIQESVFEAAVSVAASLAAAKRPQDTTLDLLFVADKARQVSAERGRADEHGLLEALAAVTPCMDKPFDVLERVVLRHAALVGGVVLVLLAWDDRRRSLVDSLRAAGLTIRTVLVADPPASAMEGLPPPDAIIRPDHIEQDLAAL</sequence>
<organism evidence="4 5">
    <name type="scientific">Oceanidesulfovibrio indonesiensis</name>
    <dbReference type="NCBI Taxonomy" id="54767"/>
    <lineage>
        <taxon>Bacteria</taxon>
        <taxon>Pseudomonadati</taxon>
        <taxon>Thermodesulfobacteriota</taxon>
        <taxon>Desulfovibrionia</taxon>
        <taxon>Desulfovibrionales</taxon>
        <taxon>Desulfovibrionaceae</taxon>
        <taxon>Oceanidesulfovibrio</taxon>
    </lineage>
</organism>
<gene>
    <name evidence="4" type="ORF">DPQ33_04685</name>
</gene>
<evidence type="ECO:0000313" key="4">
    <source>
        <dbReference type="EMBL" id="TVM18773.1"/>
    </source>
</evidence>
<feature type="transmembrane region" description="Helical" evidence="2">
    <location>
        <begin position="21"/>
        <end position="45"/>
    </location>
</feature>
<keyword evidence="2" id="KW-0812">Transmembrane</keyword>
<dbReference type="InterPro" id="IPR002881">
    <property type="entry name" value="DUF58"/>
</dbReference>
<feature type="transmembrane region" description="Helical" evidence="2">
    <location>
        <begin position="51"/>
        <end position="72"/>
    </location>
</feature>
<dbReference type="AlphaFoldDB" id="A0A7M3MHU7"/>
<keyword evidence="2" id="KW-1133">Transmembrane helix</keyword>
<feature type="region of interest" description="Disordered" evidence="1">
    <location>
        <begin position="204"/>
        <end position="226"/>
    </location>
</feature>
<dbReference type="EMBL" id="QMIE01000003">
    <property type="protein sequence ID" value="TVM18773.1"/>
    <property type="molecule type" value="Genomic_DNA"/>
</dbReference>
<evidence type="ECO:0000256" key="1">
    <source>
        <dbReference type="SAM" id="MobiDB-lite"/>
    </source>
</evidence>
<dbReference type="RefSeq" id="WP_144302028.1">
    <property type="nucleotide sequence ID" value="NZ_QMIE01000003.1"/>
</dbReference>
<keyword evidence="2" id="KW-0472">Membrane</keyword>
<protein>
    <recommendedName>
        <fullName evidence="3">DUF58 domain-containing protein</fullName>
    </recommendedName>
</protein>
<dbReference type="Proteomes" id="UP000448292">
    <property type="component" value="Unassembled WGS sequence"/>
</dbReference>
<proteinExistence type="predicted"/>
<dbReference type="PANTHER" id="PTHR34351:SF1">
    <property type="entry name" value="SLR1927 PROTEIN"/>
    <property type="match status" value="1"/>
</dbReference>
<comment type="caution">
    <text evidence="4">The sequence shown here is derived from an EMBL/GenBank/DDBJ whole genome shotgun (WGS) entry which is preliminary data.</text>
</comment>
<feature type="domain" description="DUF58" evidence="3">
    <location>
        <begin position="226"/>
        <end position="368"/>
    </location>
</feature>
<accession>A0A7M3MHU7</accession>
<dbReference type="Pfam" id="PF01882">
    <property type="entry name" value="DUF58"/>
    <property type="match status" value="1"/>
</dbReference>
<feature type="transmembrane region" description="Helical" evidence="2">
    <location>
        <begin position="362"/>
        <end position="380"/>
    </location>
</feature>
<dbReference type="OrthoDB" id="5298497at2"/>
<evidence type="ECO:0000256" key="2">
    <source>
        <dbReference type="SAM" id="Phobius"/>
    </source>
</evidence>